<feature type="domain" description="FecR protein" evidence="1">
    <location>
        <begin position="81"/>
        <end position="140"/>
    </location>
</feature>
<reference evidence="2 3" key="1">
    <citation type="submission" date="2020-01" db="EMBL/GenBank/DDBJ databases">
        <title>Jiella pacifica sp. nov.</title>
        <authorList>
            <person name="Xue Z."/>
            <person name="Zhu S."/>
            <person name="Chen J."/>
            <person name="Yang J."/>
        </authorList>
    </citation>
    <scope>NUCLEOTIDE SEQUENCE [LARGE SCALE GENOMIC DNA]</scope>
    <source>
        <strain evidence="2 3">40Bstr34</strain>
    </source>
</reference>
<evidence type="ECO:0000313" key="3">
    <source>
        <dbReference type="Proteomes" id="UP000469011"/>
    </source>
</evidence>
<protein>
    <submittedName>
        <fullName evidence="2">Anti-sigma 24 factor</fullName>
    </submittedName>
</protein>
<dbReference type="InterPro" id="IPR012373">
    <property type="entry name" value="Ferrdict_sens_TM"/>
</dbReference>
<evidence type="ECO:0000259" key="1">
    <source>
        <dbReference type="Pfam" id="PF04773"/>
    </source>
</evidence>
<dbReference type="RefSeq" id="WP_163463724.1">
    <property type="nucleotide sequence ID" value="NZ_JAAAMG010000010.1"/>
</dbReference>
<dbReference type="PANTHER" id="PTHR30273:SF2">
    <property type="entry name" value="PROTEIN FECR"/>
    <property type="match status" value="1"/>
</dbReference>
<dbReference type="Gene3D" id="2.60.120.1440">
    <property type="match status" value="1"/>
</dbReference>
<dbReference type="EMBL" id="JAAAMG010000010">
    <property type="protein sequence ID" value="NDW05471.1"/>
    <property type="molecule type" value="Genomic_DNA"/>
</dbReference>
<name>A0A6N9T2Q0_9HYPH</name>
<dbReference type="GO" id="GO:0016989">
    <property type="term" value="F:sigma factor antagonist activity"/>
    <property type="evidence" value="ECO:0007669"/>
    <property type="project" value="TreeGrafter"/>
</dbReference>
<dbReference type="InterPro" id="IPR006860">
    <property type="entry name" value="FecR"/>
</dbReference>
<comment type="caution">
    <text evidence="2">The sequence shown here is derived from an EMBL/GenBank/DDBJ whole genome shotgun (WGS) entry which is preliminary data.</text>
</comment>
<dbReference type="Pfam" id="PF04773">
    <property type="entry name" value="FecR"/>
    <property type="match status" value="1"/>
</dbReference>
<proteinExistence type="predicted"/>
<dbReference type="PANTHER" id="PTHR30273">
    <property type="entry name" value="PERIPLASMIC SIGNAL SENSOR AND SIGMA FACTOR ACTIVATOR FECR-RELATED"/>
    <property type="match status" value="1"/>
</dbReference>
<dbReference type="Proteomes" id="UP000469011">
    <property type="component" value="Unassembled WGS sequence"/>
</dbReference>
<accession>A0A6N9T2Q0</accession>
<organism evidence="2 3">
    <name type="scientific">Jiella pacifica</name>
    <dbReference type="NCBI Taxonomy" id="2696469"/>
    <lineage>
        <taxon>Bacteria</taxon>
        <taxon>Pseudomonadati</taxon>
        <taxon>Pseudomonadota</taxon>
        <taxon>Alphaproteobacteria</taxon>
        <taxon>Hyphomicrobiales</taxon>
        <taxon>Aurantimonadaceae</taxon>
        <taxon>Jiella</taxon>
    </lineage>
</organism>
<sequence>MDKVVTRRASRCRVAARATARAVVMAAVLVMTVPLTLLPGEARAQTLPGCAAASLDDPPRQVLDCGNGLVIEQEAAAALTAQAPQSGVDLEGRAILIEVSPRDSFQVLTPHAIATVRGTRFAVDVGAGVTSVFVVEGRVEVARREGSAAVLLGPGEGVDVSPGEPLVVRAWPQPRVRALLARFGR</sequence>
<keyword evidence="3" id="KW-1185">Reference proteome</keyword>
<gene>
    <name evidence="2" type="ORF">GTK09_13660</name>
</gene>
<dbReference type="AlphaFoldDB" id="A0A6N9T2Q0"/>
<evidence type="ECO:0000313" key="2">
    <source>
        <dbReference type="EMBL" id="NDW05471.1"/>
    </source>
</evidence>